<keyword evidence="2" id="KW-1185">Reference proteome</keyword>
<sequence length="114" mass="12334">GYLWYKCTGGNWVLDQGRNLLYNSQEDSFCDSSSAVVSSYSIPGGHGFRSLIPKYDTSSVNLTNGPTTPSPRPKENLAWGLEIVNNTDGVGAFKDVTYNVRVNTQGGVVPSNVK</sequence>
<feature type="non-terminal residue" evidence="1">
    <location>
        <position position="1"/>
    </location>
</feature>
<proteinExistence type="predicted"/>
<organism evidence="1 2">
    <name type="scientific">Scutellospora calospora</name>
    <dbReference type="NCBI Taxonomy" id="85575"/>
    <lineage>
        <taxon>Eukaryota</taxon>
        <taxon>Fungi</taxon>
        <taxon>Fungi incertae sedis</taxon>
        <taxon>Mucoromycota</taxon>
        <taxon>Glomeromycotina</taxon>
        <taxon>Glomeromycetes</taxon>
        <taxon>Diversisporales</taxon>
        <taxon>Gigasporaceae</taxon>
        <taxon>Scutellospora</taxon>
    </lineage>
</organism>
<gene>
    <name evidence="1" type="ORF">SCALOS_LOCUS7618</name>
</gene>
<evidence type="ECO:0000313" key="2">
    <source>
        <dbReference type="Proteomes" id="UP000789860"/>
    </source>
</evidence>
<dbReference type="Proteomes" id="UP000789860">
    <property type="component" value="Unassembled WGS sequence"/>
</dbReference>
<feature type="non-terminal residue" evidence="1">
    <location>
        <position position="114"/>
    </location>
</feature>
<accession>A0ACA9MXA1</accession>
<comment type="caution">
    <text evidence="1">The sequence shown here is derived from an EMBL/GenBank/DDBJ whole genome shotgun (WGS) entry which is preliminary data.</text>
</comment>
<protein>
    <submittedName>
        <fullName evidence="1">1441_t:CDS:1</fullName>
    </submittedName>
</protein>
<evidence type="ECO:0000313" key="1">
    <source>
        <dbReference type="EMBL" id="CAG8619988.1"/>
    </source>
</evidence>
<dbReference type="EMBL" id="CAJVPM010017438">
    <property type="protein sequence ID" value="CAG8619988.1"/>
    <property type="molecule type" value="Genomic_DNA"/>
</dbReference>
<name>A0ACA9MXA1_9GLOM</name>
<reference evidence="1" key="1">
    <citation type="submission" date="2021-06" db="EMBL/GenBank/DDBJ databases">
        <authorList>
            <person name="Kallberg Y."/>
            <person name="Tangrot J."/>
            <person name="Rosling A."/>
        </authorList>
    </citation>
    <scope>NUCLEOTIDE SEQUENCE</scope>
    <source>
        <strain evidence="1">AU212A</strain>
    </source>
</reference>